<name>X0ZTM9_9ZZZZ</name>
<reference evidence="1" key="1">
    <citation type="journal article" date="2014" name="Front. Microbiol.">
        <title>High frequency of phylogenetically diverse reductive dehalogenase-homologous genes in deep subseafloor sedimentary metagenomes.</title>
        <authorList>
            <person name="Kawai M."/>
            <person name="Futagami T."/>
            <person name="Toyoda A."/>
            <person name="Takaki Y."/>
            <person name="Nishi S."/>
            <person name="Hori S."/>
            <person name="Arai W."/>
            <person name="Tsubouchi T."/>
            <person name="Morono Y."/>
            <person name="Uchiyama I."/>
            <person name="Ito T."/>
            <person name="Fujiyama A."/>
            <person name="Inagaki F."/>
            <person name="Takami H."/>
        </authorList>
    </citation>
    <scope>NUCLEOTIDE SEQUENCE</scope>
    <source>
        <strain evidence="1">Expedition CK06-06</strain>
    </source>
</reference>
<accession>X0ZTM9</accession>
<evidence type="ECO:0000313" key="1">
    <source>
        <dbReference type="EMBL" id="GAG63798.1"/>
    </source>
</evidence>
<sequence length="34" mass="4040">ADKEKYLDLFNDFKEIAEKSDFKCVLLAKRFVKS</sequence>
<comment type="caution">
    <text evidence="1">The sequence shown here is derived from an EMBL/GenBank/DDBJ whole genome shotgun (WGS) entry which is preliminary data.</text>
</comment>
<dbReference type="EMBL" id="BART01007803">
    <property type="protein sequence ID" value="GAG63798.1"/>
    <property type="molecule type" value="Genomic_DNA"/>
</dbReference>
<dbReference type="AlphaFoldDB" id="X0ZTM9"/>
<gene>
    <name evidence="1" type="ORF">S01H4_17684</name>
</gene>
<proteinExistence type="predicted"/>
<organism evidence="1">
    <name type="scientific">marine sediment metagenome</name>
    <dbReference type="NCBI Taxonomy" id="412755"/>
    <lineage>
        <taxon>unclassified sequences</taxon>
        <taxon>metagenomes</taxon>
        <taxon>ecological metagenomes</taxon>
    </lineage>
</organism>
<protein>
    <submittedName>
        <fullName evidence="1">Uncharacterized protein</fullName>
    </submittedName>
</protein>
<feature type="non-terminal residue" evidence="1">
    <location>
        <position position="1"/>
    </location>
</feature>